<dbReference type="PANTHER" id="PTHR37478">
    <property type="match status" value="1"/>
</dbReference>
<evidence type="ECO:0000259" key="2">
    <source>
        <dbReference type="Pfam" id="PF02579"/>
    </source>
</evidence>
<reference evidence="3 4" key="1">
    <citation type="submission" date="2020-08" db="EMBL/GenBank/DDBJ databases">
        <authorList>
            <person name="Liu C."/>
            <person name="Sun Q."/>
        </authorList>
    </citation>
    <scope>NUCLEOTIDE SEQUENCE [LARGE SCALE GENOMIC DNA]</scope>
    <source>
        <strain evidence="3 4">NSJ-38</strain>
    </source>
</reference>
<dbReference type="Proteomes" id="UP000515823">
    <property type="component" value="Chromosome"/>
</dbReference>
<dbReference type="Pfam" id="PF02579">
    <property type="entry name" value="Nitro_FeMo-Co"/>
    <property type="match status" value="1"/>
</dbReference>
<dbReference type="PANTHER" id="PTHR37478:SF2">
    <property type="entry name" value="UPF0251 PROTEIN TK0562"/>
    <property type="match status" value="1"/>
</dbReference>
<dbReference type="InterPro" id="IPR013324">
    <property type="entry name" value="RNA_pol_sigma_r3/r4-like"/>
</dbReference>
<gene>
    <name evidence="3" type="ORF">H9Q78_04995</name>
</gene>
<dbReference type="InterPro" id="IPR033913">
    <property type="entry name" value="MTH1175_dom"/>
</dbReference>
<dbReference type="SUPFAM" id="SSF88659">
    <property type="entry name" value="Sigma3 and sigma4 domains of RNA polymerase sigma factors"/>
    <property type="match status" value="1"/>
</dbReference>
<organism evidence="3 4">
    <name type="scientific">Qiania dongpingensis</name>
    <dbReference type="NCBI Taxonomy" id="2763669"/>
    <lineage>
        <taxon>Bacteria</taxon>
        <taxon>Bacillati</taxon>
        <taxon>Bacillota</taxon>
        <taxon>Clostridia</taxon>
        <taxon>Lachnospirales</taxon>
        <taxon>Lachnospiraceae</taxon>
        <taxon>Qiania</taxon>
    </lineage>
</organism>
<dbReference type="InterPro" id="IPR036388">
    <property type="entry name" value="WH-like_DNA-bd_sf"/>
</dbReference>
<sequence length="256" mass="27407">MPRPSKCKCVGRMPRFSSFGPVEREDSCRGNRIILSVEEYEVLRLIDYEGLTQEACAARMDVKRATVQALYAEARKKTARFLVEGSSLHIEGGSYRIVETHLSEAGVQKGGKKMKLAVTYENGQIFQHFGHTEQFKIYETEDGKILSSEVVDTNGTGHGALAGFLKERGVEVLICGNIGGGARNALAEAGIRLFPGAAGEADTQVGSFLAGSLSYDPDAMCTHHGHEEGHSCGHGDGHEGHGGCGGHDHHGCGGNH</sequence>
<feature type="domain" description="Dinitrogenase iron-molybdenum cofactor biosynthesis" evidence="2">
    <location>
        <begin position="122"/>
        <end position="208"/>
    </location>
</feature>
<evidence type="ECO:0000256" key="1">
    <source>
        <dbReference type="ARBA" id="ARBA00009350"/>
    </source>
</evidence>
<dbReference type="RefSeq" id="WP_249303968.1">
    <property type="nucleotide sequence ID" value="NZ_CP060634.1"/>
</dbReference>
<dbReference type="KEGG" id="qdo:H9Q78_04995"/>
<proteinExistence type="inferred from homology"/>
<accession>A0A7G9G6Q9</accession>
<dbReference type="Gene3D" id="1.10.10.10">
    <property type="entry name" value="Winged helix-like DNA-binding domain superfamily/Winged helix DNA-binding domain"/>
    <property type="match status" value="1"/>
</dbReference>
<evidence type="ECO:0000313" key="4">
    <source>
        <dbReference type="Proteomes" id="UP000515823"/>
    </source>
</evidence>
<dbReference type="SUPFAM" id="SSF53146">
    <property type="entry name" value="Nitrogenase accessory factor-like"/>
    <property type="match status" value="1"/>
</dbReference>
<name>A0A7G9G6Q9_9FIRM</name>
<keyword evidence="4" id="KW-1185">Reference proteome</keyword>
<protein>
    <submittedName>
        <fullName evidence="3">DUF134 domain-containing protein</fullName>
    </submittedName>
</protein>
<dbReference type="EMBL" id="CP060634">
    <property type="protein sequence ID" value="QNM06491.1"/>
    <property type="molecule type" value="Genomic_DNA"/>
</dbReference>
<dbReference type="InterPro" id="IPR003731">
    <property type="entry name" value="Di-Nase_FeMo-co_biosynth"/>
</dbReference>
<dbReference type="CDD" id="cd00851">
    <property type="entry name" value="MTH1175"/>
    <property type="match status" value="1"/>
</dbReference>
<dbReference type="InterPro" id="IPR002852">
    <property type="entry name" value="UPF0251"/>
</dbReference>
<dbReference type="Pfam" id="PF02001">
    <property type="entry name" value="DUF134"/>
    <property type="match status" value="1"/>
</dbReference>
<dbReference type="AlphaFoldDB" id="A0A7G9G6Q9"/>
<dbReference type="Gene3D" id="3.30.420.130">
    <property type="entry name" value="Dinitrogenase iron-molybdenum cofactor biosynthesis domain"/>
    <property type="match status" value="1"/>
</dbReference>
<dbReference type="InterPro" id="IPR036105">
    <property type="entry name" value="DiNase_FeMo-co_biosyn_sf"/>
</dbReference>
<comment type="similarity">
    <text evidence="1">Belongs to the UPF0251 family.</text>
</comment>
<evidence type="ECO:0000313" key="3">
    <source>
        <dbReference type="EMBL" id="QNM06491.1"/>
    </source>
</evidence>